<proteinExistence type="predicted"/>
<name>A0A9N8DQH9_9STRA</name>
<dbReference type="GO" id="GO:0016298">
    <property type="term" value="F:lipase activity"/>
    <property type="evidence" value="ECO:0007669"/>
    <property type="project" value="UniProtKB-ARBA"/>
</dbReference>
<gene>
    <name evidence="8" type="ORF">SEMRO_215_G089000.1</name>
</gene>
<comment type="caution">
    <text evidence="4">Lacks conserved residue(s) required for the propagation of feature annotation.</text>
</comment>
<evidence type="ECO:0000256" key="4">
    <source>
        <dbReference type="PROSITE-ProRule" id="PRU01161"/>
    </source>
</evidence>
<dbReference type="Gene3D" id="3.40.1090.10">
    <property type="entry name" value="Cytosolic phospholipase A2 catalytic domain"/>
    <property type="match status" value="1"/>
</dbReference>
<keyword evidence="1 4" id="KW-0378">Hydrolase</keyword>
<reference evidence="8" key="1">
    <citation type="submission" date="2020-06" db="EMBL/GenBank/DDBJ databases">
        <authorList>
            <consortium name="Plant Systems Biology data submission"/>
        </authorList>
    </citation>
    <scope>NUCLEOTIDE SEQUENCE</scope>
    <source>
        <strain evidence="8">D6</strain>
    </source>
</reference>
<feature type="region of interest" description="Disordered" evidence="5">
    <location>
        <begin position="405"/>
        <end position="428"/>
    </location>
</feature>
<keyword evidence="6" id="KW-0732">Signal</keyword>
<dbReference type="PANTHER" id="PTHR14226">
    <property type="entry name" value="NEUROPATHY TARGET ESTERASE/SWISS CHEESE D.MELANOGASTER"/>
    <property type="match status" value="1"/>
</dbReference>
<dbReference type="InterPro" id="IPR016035">
    <property type="entry name" value="Acyl_Trfase/lysoPLipase"/>
</dbReference>
<keyword evidence="2 4" id="KW-0442">Lipid degradation</keyword>
<keyword evidence="9" id="KW-1185">Reference proteome</keyword>
<feature type="signal peptide" evidence="6">
    <location>
        <begin position="1"/>
        <end position="24"/>
    </location>
</feature>
<sequence>MRKGVIVFPLLGVQLLFQLTEVSSFALAFSSTRVLQTPSRNIRLFYENGRSTVDDVNSSTASSSNRYSLGRFQRGEDPEPEEVVVARNLKELRQAVLQDKIPLREIDFLPDKPTLNATTASLEQLGNHPVLQLLRQRHQTNSTPGHRADTAHIALAIEGGGMRGAVSAGMSAAIASLGLTDAFDSVYGSSAGSIVGAYMISRQMCVDVYTQVLPAAKGQFASQRRLMSNVGVGLVRDWIQRLDISSSTNATDDETAEAQNTLFQKLRADKLLSTLKANFKLSPGMNVSFILDGVMSEQHGLRPFDMESFKLNDAKQPLYAVSSTVRDGILETVAFNSKEGDYFDREIQLQNATEAAMSNNDTASVDIPKGRVRRLLRAIKTGIGRLIRSPLVVYRASKTLYRKVKGLPSPAPETQSTEEETTKEAPKKEKKLITAAMSPLFRRIRKKRSLSVQPFQKTSNGTIIQEASACPEESGKKGFFACIESSMLVPGAAGAPVKLLRSKHRQEAIDLGLARTTSVCFDAFCYSPMPYRSAVENGATHVLALRSRPDGCPIETAPAVYERLVAPIYFRRHGLPEVVRFFEEGGSQYRYLEDVLTLDEGLVVGCTEGPQSKGVQVPPTEILFGTGNDEELIVDTTTWKQAHLLPLILPAGTTELPTLTQDKDEVLDAVRNGFAAAFDVLAPIAGLGFDPSAVDSKKIAELMFPRNSDEDDVAVLQTKVNVKGDYIRNNNVAIDSEEERKKRKRFVDWIQRKRRARKKAKRMTRWNPFRAGAVEVERERPDTKQFVKADSLDWLEAEALLAMLPGFQEGKLSYLAEGLRSTDGRDQESFDVPD</sequence>
<dbReference type="EMBL" id="CAICTM010000214">
    <property type="protein sequence ID" value="CAB9504974.1"/>
    <property type="molecule type" value="Genomic_DNA"/>
</dbReference>
<dbReference type="GO" id="GO:0016042">
    <property type="term" value="P:lipid catabolic process"/>
    <property type="evidence" value="ECO:0007669"/>
    <property type="project" value="UniProtKB-UniRule"/>
</dbReference>
<organism evidence="8 9">
    <name type="scientific">Seminavis robusta</name>
    <dbReference type="NCBI Taxonomy" id="568900"/>
    <lineage>
        <taxon>Eukaryota</taxon>
        <taxon>Sar</taxon>
        <taxon>Stramenopiles</taxon>
        <taxon>Ochrophyta</taxon>
        <taxon>Bacillariophyta</taxon>
        <taxon>Bacillariophyceae</taxon>
        <taxon>Bacillariophycidae</taxon>
        <taxon>Naviculales</taxon>
        <taxon>Naviculaceae</taxon>
        <taxon>Seminavis</taxon>
    </lineage>
</organism>
<evidence type="ECO:0000256" key="2">
    <source>
        <dbReference type="ARBA" id="ARBA00022963"/>
    </source>
</evidence>
<feature type="short sequence motif" description="GXSXG" evidence="4">
    <location>
        <begin position="188"/>
        <end position="192"/>
    </location>
</feature>
<feature type="active site" description="Nucleophile" evidence="4">
    <location>
        <position position="190"/>
    </location>
</feature>
<accession>A0A9N8DQH9</accession>
<dbReference type="GO" id="GO:0052689">
    <property type="term" value="F:carboxylic ester hydrolase activity"/>
    <property type="evidence" value="ECO:0007669"/>
    <property type="project" value="UniProtKB-ARBA"/>
</dbReference>
<dbReference type="Proteomes" id="UP001153069">
    <property type="component" value="Unassembled WGS sequence"/>
</dbReference>
<protein>
    <submittedName>
        <fullName evidence="8">Patatin-like phospholipase</fullName>
    </submittedName>
</protein>
<feature type="compositionally biased region" description="Low complexity" evidence="5">
    <location>
        <begin position="55"/>
        <end position="65"/>
    </location>
</feature>
<evidence type="ECO:0000313" key="8">
    <source>
        <dbReference type="EMBL" id="CAB9504974.1"/>
    </source>
</evidence>
<comment type="caution">
    <text evidence="8">The sequence shown here is derived from an EMBL/GenBank/DDBJ whole genome shotgun (WGS) entry which is preliminary data.</text>
</comment>
<dbReference type="InterPro" id="IPR002641">
    <property type="entry name" value="PNPLA_dom"/>
</dbReference>
<keyword evidence="3 4" id="KW-0443">Lipid metabolism</keyword>
<dbReference type="SUPFAM" id="SSF52151">
    <property type="entry name" value="FabD/lysophospholipase-like"/>
    <property type="match status" value="1"/>
</dbReference>
<dbReference type="Pfam" id="PF01734">
    <property type="entry name" value="Patatin"/>
    <property type="match status" value="1"/>
</dbReference>
<dbReference type="AlphaFoldDB" id="A0A9N8DQH9"/>
<evidence type="ECO:0000256" key="6">
    <source>
        <dbReference type="SAM" id="SignalP"/>
    </source>
</evidence>
<feature type="short sequence motif" description="GXGXXG" evidence="4">
    <location>
        <begin position="159"/>
        <end position="164"/>
    </location>
</feature>
<feature type="active site" description="Proton acceptor" evidence="4">
    <location>
        <position position="292"/>
    </location>
</feature>
<feature type="domain" description="PNPLA" evidence="7">
    <location>
        <begin position="155"/>
        <end position="305"/>
    </location>
</feature>
<dbReference type="PROSITE" id="PS51635">
    <property type="entry name" value="PNPLA"/>
    <property type="match status" value="1"/>
</dbReference>
<evidence type="ECO:0000256" key="3">
    <source>
        <dbReference type="ARBA" id="ARBA00023098"/>
    </source>
</evidence>
<feature type="chain" id="PRO_5040412028" evidence="6">
    <location>
        <begin position="25"/>
        <end position="834"/>
    </location>
</feature>
<evidence type="ECO:0000256" key="5">
    <source>
        <dbReference type="SAM" id="MobiDB-lite"/>
    </source>
</evidence>
<evidence type="ECO:0000259" key="7">
    <source>
        <dbReference type="PROSITE" id="PS51635"/>
    </source>
</evidence>
<dbReference type="OrthoDB" id="45309at2759"/>
<dbReference type="InterPro" id="IPR050301">
    <property type="entry name" value="NTE"/>
</dbReference>
<dbReference type="PANTHER" id="PTHR14226:SF64">
    <property type="entry name" value="PNPLA DOMAIN-CONTAINING PROTEIN"/>
    <property type="match status" value="1"/>
</dbReference>
<evidence type="ECO:0000256" key="1">
    <source>
        <dbReference type="ARBA" id="ARBA00022801"/>
    </source>
</evidence>
<evidence type="ECO:0000313" key="9">
    <source>
        <dbReference type="Proteomes" id="UP001153069"/>
    </source>
</evidence>
<feature type="region of interest" description="Disordered" evidence="5">
    <location>
        <begin position="55"/>
        <end position="75"/>
    </location>
</feature>